<protein>
    <recommendedName>
        <fullName evidence="9">General secretion pathway GspH domain-containing protein</fullName>
    </recommendedName>
</protein>
<dbReference type="SUPFAM" id="SSF54523">
    <property type="entry name" value="Pili subunits"/>
    <property type="match status" value="1"/>
</dbReference>
<comment type="caution">
    <text evidence="10">The sequence shown here is derived from an EMBL/GenBank/DDBJ whole genome shotgun (WGS) entry which is preliminary data.</text>
</comment>
<dbReference type="GO" id="GO:0015627">
    <property type="term" value="C:type II protein secretion system complex"/>
    <property type="evidence" value="ECO:0007669"/>
    <property type="project" value="InterPro"/>
</dbReference>
<dbReference type="GO" id="GO:0005886">
    <property type="term" value="C:plasma membrane"/>
    <property type="evidence" value="ECO:0007669"/>
    <property type="project" value="UniProtKB-SubCell"/>
</dbReference>
<evidence type="ECO:0000259" key="9">
    <source>
        <dbReference type="Pfam" id="PF12019"/>
    </source>
</evidence>
<gene>
    <name evidence="10" type="ORF">A2382_03035</name>
</gene>
<evidence type="ECO:0000256" key="4">
    <source>
        <dbReference type="ARBA" id="ARBA00022519"/>
    </source>
</evidence>
<keyword evidence="5 8" id="KW-0812">Transmembrane</keyword>
<evidence type="ECO:0000313" key="10">
    <source>
        <dbReference type="EMBL" id="OGM79424.1"/>
    </source>
</evidence>
<feature type="domain" description="General secretion pathway GspH" evidence="9">
    <location>
        <begin position="46"/>
        <end position="151"/>
    </location>
</feature>
<dbReference type="Proteomes" id="UP000178999">
    <property type="component" value="Unassembled WGS sequence"/>
</dbReference>
<proteinExistence type="predicted"/>
<dbReference type="InterPro" id="IPR045584">
    <property type="entry name" value="Pilin-like"/>
</dbReference>
<organism evidence="10 11">
    <name type="scientific">Candidatus Woesebacteria bacterium RIFOXYB1_FULL_38_16</name>
    <dbReference type="NCBI Taxonomy" id="1802538"/>
    <lineage>
        <taxon>Bacteria</taxon>
        <taxon>Candidatus Woeseibacteriota</taxon>
    </lineage>
</organism>
<dbReference type="Pfam" id="PF12019">
    <property type="entry name" value="GspH"/>
    <property type="match status" value="1"/>
</dbReference>
<dbReference type="Gene3D" id="3.30.700.10">
    <property type="entry name" value="Glycoprotein, Type 4 Pilin"/>
    <property type="match status" value="1"/>
</dbReference>
<dbReference type="InterPro" id="IPR022346">
    <property type="entry name" value="T2SS_GspH"/>
</dbReference>
<dbReference type="GO" id="GO:0015628">
    <property type="term" value="P:protein secretion by the type II secretion system"/>
    <property type="evidence" value="ECO:0007669"/>
    <property type="project" value="InterPro"/>
</dbReference>
<dbReference type="AlphaFoldDB" id="A0A1F8CSX4"/>
<keyword evidence="2" id="KW-1003">Cell membrane</keyword>
<keyword evidence="6 8" id="KW-1133">Transmembrane helix</keyword>
<evidence type="ECO:0000256" key="1">
    <source>
        <dbReference type="ARBA" id="ARBA00004377"/>
    </source>
</evidence>
<sequence length="166" mass="17929">MNLSIQKGYTIIEMLIVIVIIGAILGASYISFQDFSKKQKIIRVSRQIESDLRYAQEQALAGTKPQGFDCNPPDTYTGVAIYFNSFSTLVAVNCSSGDYMQLRTYSLPDNIKIIPPTPSEITFLPLGKGTSLASSVTVGICQADQGVGIEIGQTTGQITTTSFDCP</sequence>
<evidence type="ECO:0000256" key="6">
    <source>
        <dbReference type="ARBA" id="ARBA00022989"/>
    </source>
</evidence>
<evidence type="ECO:0000256" key="7">
    <source>
        <dbReference type="ARBA" id="ARBA00023136"/>
    </source>
</evidence>
<evidence type="ECO:0000256" key="3">
    <source>
        <dbReference type="ARBA" id="ARBA00022481"/>
    </source>
</evidence>
<accession>A0A1F8CSX4</accession>
<evidence type="ECO:0000256" key="5">
    <source>
        <dbReference type="ARBA" id="ARBA00022692"/>
    </source>
</evidence>
<dbReference type="NCBIfam" id="TIGR02532">
    <property type="entry name" value="IV_pilin_GFxxxE"/>
    <property type="match status" value="1"/>
</dbReference>
<evidence type="ECO:0000256" key="8">
    <source>
        <dbReference type="SAM" id="Phobius"/>
    </source>
</evidence>
<evidence type="ECO:0000256" key="2">
    <source>
        <dbReference type="ARBA" id="ARBA00022475"/>
    </source>
</evidence>
<evidence type="ECO:0000313" key="11">
    <source>
        <dbReference type="Proteomes" id="UP000178999"/>
    </source>
</evidence>
<comment type="subcellular location">
    <subcellularLocation>
        <location evidence="1">Cell inner membrane</location>
        <topology evidence="1">Single-pass membrane protein</topology>
    </subcellularLocation>
</comment>
<keyword evidence="4" id="KW-0997">Cell inner membrane</keyword>
<dbReference type="STRING" id="1802538.A2382_03035"/>
<keyword evidence="7 8" id="KW-0472">Membrane</keyword>
<reference evidence="10 11" key="1">
    <citation type="journal article" date="2016" name="Nat. Commun.">
        <title>Thousands of microbial genomes shed light on interconnected biogeochemical processes in an aquifer system.</title>
        <authorList>
            <person name="Anantharaman K."/>
            <person name="Brown C.T."/>
            <person name="Hug L.A."/>
            <person name="Sharon I."/>
            <person name="Castelle C.J."/>
            <person name="Probst A.J."/>
            <person name="Thomas B.C."/>
            <person name="Singh A."/>
            <person name="Wilkins M.J."/>
            <person name="Karaoz U."/>
            <person name="Brodie E.L."/>
            <person name="Williams K.H."/>
            <person name="Hubbard S.S."/>
            <person name="Banfield J.F."/>
        </authorList>
    </citation>
    <scope>NUCLEOTIDE SEQUENCE [LARGE SCALE GENOMIC DNA]</scope>
</reference>
<feature type="transmembrane region" description="Helical" evidence="8">
    <location>
        <begin position="12"/>
        <end position="32"/>
    </location>
</feature>
<name>A0A1F8CSX4_9BACT</name>
<dbReference type="InterPro" id="IPR012902">
    <property type="entry name" value="N_methyl_site"/>
</dbReference>
<dbReference type="EMBL" id="MGHY01000016">
    <property type="protein sequence ID" value="OGM79424.1"/>
    <property type="molecule type" value="Genomic_DNA"/>
</dbReference>
<dbReference type="Pfam" id="PF07963">
    <property type="entry name" value="N_methyl"/>
    <property type="match status" value="1"/>
</dbReference>
<keyword evidence="3" id="KW-0488">Methylation</keyword>